<reference evidence="1 2" key="1">
    <citation type="submission" date="2017-07" db="EMBL/GenBank/DDBJ databases">
        <title>Brachybacterium sp. VR2415.</title>
        <authorList>
            <person name="Tak E.J."/>
            <person name="Bae J.-W."/>
        </authorList>
    </citation>
    <scope>NUCLEOTIDE SEQUENCE [LARGE SCALE GENOMIC DNA]</scope>
    <source>
        <strain evidence="1 2">VR2415</strain>
        <plasmid evidence="1 2">unnamed2</plasmid>
    </source>
</reference>
<dbReference type="AlphaFoldDB" id="A0A220UHE5"/>
<gene>
    <name evidence="1" type="ORF">CFK39_15880</name>
</gene>
<geneLocation type="plasmid" evidence="1 2">
    <name>unnamed2</name>
</geneLocation>
<dbReference type="KEGG" id="brv:CFK39_15880"/>
<dbReference type="Proteomes" id="UP000198398">
    <property type="component" value="Plasmid unnamed2"/>
</dbReference>
<evidence type="ECO:0000313" key="2">
    <source>
        <dbReference type="Proteomes" id="UP000198398"/>
    </source>
</evidence>
<protein>
    <submittedName>
        <fullName evidence="1">Uncharacterized protein</fullName>
    </submittedName>
</protein>
<accession>A0A220UHE5</accession>
<keyword evidence="1" id="KW-0614">Plasmid</keyword>
<sequence length="117" mass="12961">MDPQHHAHAGQRATVHGLVDALLEHARSEHPDIAEWSVTLSQSESLLVPRDSDKLFRVIDGIPGYYNGHVYRDALIRGVPGWPADWIALTTLASDATYYGHLLDGAISAHSPWERES</sequence>
<dbReference type="RefSeq" id="WP_087483181.1">
    <property type="nucleotide sequence ID" value="NZ_CP022318.1"/>
</dbReference>
<evidence type="ECO:0000313" key="1">
    <source>
        <dbReference type="EMBL" id="ASK67326.1"/>
    </source>
</evidence>
<keyword evidence="2" id="KW-1185">Reference proteome</keyword>
<proteinExistence type="predicted"/>
<organism evidence="1 2">
    <name type="scientific">Brachybacterium avium</name>
    <dbReference type="NCBI Taxonomy" id="2017485"/>
    <lineage>
        <taxon>Bacteria</taxon>
        <taxon>Bacillati</taxon>
        <taxon>Actinomycetota</taxon>
        <taxon>Actinomycetes</taxon>
        <taxon>Micrococcales</taxon>
        <taxon>Dermabacteraceae</taxon>
        <taxon>Brachybacterium</taxon>
    </lineage>
</organism>
<name>A0A220UHE5_9MICO</name>
<dbReference type="EMBL" id="CP022318">
    <property type="protein sequence ID" value="ASK67326.1"/>
    <property type="molecule type" value="Genomic_DNA"/>
</dbReference>